<dbReference type="Pfam" id="PF19701">
    <property type="entry name" value="DUF6199"/>
    <property type="match status" value="1"/>
</dbReference>
<accession>A0A0W1S2D4</accession>
<dbReference type="AlphaFoldDB" id="A0A0W1S2D4"/>
<dbReference type="RefSeq" id="WP_058572993.1">
    <property type="nucleotide sequence ID" value="NZ_LOPV01000429.1"/>
</dbReference>
<dbReference type="Proteomes" id="UP000053157">
    <property type="component" value="Unassembled WGS sequence"/>
</dbReference>
<keyword evidence="1" id="KW-1133">Transmembrane helix</keyword>
<keyword evidence="1" id="KW-0472">Membrane</keyword>
<gene>
    <name evidence="3" type="ORF">AUR66_17725</name>
</gene>
<protein>
    <recommendedName>
        <fullName evidence="2">DUF6199 domain-containing protein</fullName>
    </recommendedName>
</protein>
<dbReference type="OrthoDB" id="324287at2157"/>
<proteinExistence type="predicted"/>
<evidence type="ECO:0000313" key="4">
    <source>
        <dbReference type="Proteomes" id="UP000053157"/>
    </source>
</evidence>
<keyword evidence="4" id="KW-1185">Reference proteome</keyword>
<dbReference type="InterPro" id="IPR045679">
    <property type="entry name" value="DUF6199"/>
</dbReference>
<organism evidence="3 4">
    <name type="scientific">Haloferax profundi</name>
    <dbReference type="NCBI Taxonomy" id="1544718"/>
    <lineage>
        <taxon>Archaea</taxon>
        <taxon>Methanobacteriati</taxon>
        <taxon>Methanobacteriota</taxon>
        <taxon>Stenosarchaea group</taxon>
        <taxon>Halobacteria</taxon>
        <taxon>Halobacteriales</taxon>
        <taxon>Haloferacaceae</taxon>
        <taxon>Haloferax</taxon>
    </lineage>
</organism>
<evidence type="ECO:0000256" key="1">
    <source>
        <dbReference type="SAM" id="Phobius"/>
    </source>
</evidence>
<dbReference type="EMBL" id="LOPV01000429">
    <property type="protein sequence ID" value="KTG20119.1"/>
    <property type="molecule type" value="Genomic_DNA"/>
</dbReference>
<keyword evidence="1" id="KW-0812">Transmembrane</keyword>
<name>A0A0W1S2D4_9EURY</name>
<feature type="domain" description="DUF6199" evidence="2">
    <location>
        <begin position="8"/>
        <end position="71"/>
    </location>
</feature>
<reference evidence="3 4" key="1">
    <citation type="submission" date="2015-12" db="EMBL/GenBank/DDBJ databases">
        <title>Haloferax profundi sp. nov. isolated from the Discovery deep brine-seawater interface in the Red Sea.</title>
        <authorList>
            <person name="Zhang G."/>
            <person name="Stingl U."/>
            <person name="Rashid M."/>
        </authorList>
    </citation>
    <scope>NUCLEOTIDE SEQUENCE [LARGE SCALE GENOMIC DNA]</scope>
    <source>
        <strain evidence="3 4">SB29</strain>
    </source>
</reference>
<feature type="transmembrane region" description="Helical" evidence="1">
    <location>
        <begin position="50"/>
        <end position="71"/>
    </location>
</feature>
<evidence type="ECO:0000313" key="3">
    <source>
        <dbReference type="EMBL" id="KTG20119.1"/>
    </source>
</evidence>
<sequence length="72" mass="7824">MAEHLFGVGVVFLAIGLPGAVKPYKTAQFTERLDSIGSKTSWDEVEPAEWNVTLTRFGGIFMTALGVAYLFA</sequence>
<evidence type="ECO:0000259" key="2">
    <source>
        <dbReference type="Pfam" id="PF19701"/>
    </source>
</evidence>
<comment type="caution">
    <text evidence="3">The sequence shown here is derived from an EMBL/GenBank/DDBJ whole genome shotgun (WGS) entry which is preliminary data.</text>
</comment>